<keyword evidence="1" id="KW-0732">Signal</keyword>
<dbReference type="EMBL" id="VVIM01000007">
    <property type="protein sequence ID" value="KAB0796167.1"/>
    <property type="molecule type" value="Genomic_DNA"/>
</dbReference>
<feature type="chain" id="PRO_5024327560" evidence="1">
    <location>
        <begin position="20"/>
        <end position="136"/>
    </location>
</feature>
<protein>
    <submittedName>
        <fullName evidence="2">Uncharacterized protein</fullName>
    </submittedName>
</protein>
<name>A0A5N4AFR4_PHOPY</name>
<dbReference type="CDD" id="cd23992">
    <property type="entry name" value="PBP_GOBP"/>
    <property type="match status" value="1"/>
</dbReference>
<evidence type="ECO:0000313" key="3">
    <source>
        <dbReference type="Proteomes" id="UP000327044"/>
    </source>
</evidence>
<feature type="signal peptide" evidence="1">
    <location>
        <begin position="1"/>
        <end position="19"/>
    </location>
</feature>
<dbReference type="GO" id="GO:0005549">
    <property type="term" value="F:odorant binding"/>
    <property type="evidence" value="ECO:0007669"/>
    <property type="project" value="InterPro"/>
</dbReference>
<dbReference type="InParanoid" id="A0A5N4AFR4"/>
<dbReference type="InterPro" id="IPR036728">
    <property type="entry name" value="PBP_GOBP_sf"/>
</dbReference>
<reference evidence="2 3" key="1">
    <citation type="journal article" date="2018" name="Elife">
        <title>Firefly genomes illuminate parallel origins of bioluminescence in beetles.</title>
        <authorList>
            <person name="Fallon T.R."/>
            <person name="Lower S.E."/>
            <person name="Chang C.H."/>
            <person name="Bessho-Uehara M."/>
            <person name="Martin G.J."/>
            <person name="Bewick A.J."/>
            <person name="Behringer M."/>
            <person name="Debat H.J."/>
            <person name="Wong I."/>
            <person name="Day J.C."/>
            <person name="Suvorov A."/>
            <person name="Silva C.J."/>
            <person name="Stanger-Hall K.F."/>
            <person name="Hall D.W."/>
            <person name="Schmitz R.J."/>
            <person name="Nelson D.R."/>
            <person name="Lewis S.M."/>
            <person name="Shigenobu S."/>
            <person name="Bybee S.M."/>
            <person name="Larracuente A.M."/>
            <person name="Oba Y."/>
            <person name="Weng J.K."/>
        </authorList>
    </citation>
    <scope>NUCLEOTIDE SEQUENCE [LARGE SCALE GENOMIC DNA]</scope>
    <source>
        <strain evidence="2">1611_PpyrPB1</strain>
        <tissue evidence="2">Whole body</tissue>
    </source>
</reference>
<proteinExistence type="predicted"/>
<dbReference type="OrthoDB" id="6769967at2759"/>
<dbReference type="InterPro" id="IPR006170">
    <property type="entry name" value="PBP/GOBP"/>
</dbReference>
<organism evidence="2 3">
    <name type="scientific">Photinus pyralis</name>
    <name type="common">Common eastern firefly</name>
    <name type="synonym">Lampyris pyralis</name>
    <dbReference type="NCBI Taxonomy" id="7054"/>
    <lineage>
        <taxon>Eukaryota</taxon>
        <taxon>Metazoa</taxon>
        <taxon>Ecdysozoa</taxon>
        <taxon>Arthropoda</taxon>
        <taxon>Hexapoda</taxon>
        <taxon>Insecta</taxon>
        <taxon>Pterygota</taxon>
        <taxon>Neoptera</taxon>
        <taxon>Endopterygota</taxon>
        <taxon>Coleoptera</taxon>
        <taxon>Polyphaga</taxon>
        <taxon>Elateriformia</taxon>
        <taxon>Elateroidea</taxon>
        <taxon>Lampyridae</taxon>
        <taxon>Lampyrinae</taxon>
        <taxon>Photinus</taxon>
    </lineage>
</organism>
<sequence length="136" mass="15495">MKSICLVSLLAVLIKCTTCSTDPYTECLDEEKVKKENLHNVTFETNPPIDSKSGEYFLCVWKKIGVMNHDGDVDRERFKKFIEEEIQGVRHVTPFLRQLVTASILDCDLKRAEVPKETAVKVKNCHSKIIVNVLSL</sequence>
<accession>A0A5N4AFR4</accession>
<dbReference type="Gene3D" id="1.10.238.20">
    <property type="entry name" value="Pheromone/general odorant binding protein domain"/>
    <property type="match status" value="1"/>
</dbReference>
<evidence type="ECO:0000256" key="1">
    <source>
        <dbReference type="SAM" id="SignalP"/>
    </source>
</evidence>
<keyword evidence="3" id="KW-1185">Reference proteome</keyword>
<dbReference type="SUPFAM" id="SSF47565">
    <property type="entry name" value="Insect pheromone/odorant-binding proteins"/>
    <property type="match status" value="1"/>
</dbReference>
<dbReference type="Pfam" id="PF01395">
    <property type="entry name" value="PBP_GOBP"/>
    <property type="match status" value="1"/>
</dbReference>
<gene>
    <name evidence="2" type="ORF">PPYR_10228</name>
</gene>
<evidence type="ECO:0000313" key="2">
    <source>
        <dbReference type="EMBL" id="KAB0796167.1"/>
    </source>
</evidence>
<dbReference type="Proteomes" id="UP000327044">
    <property type="component" value="Unassembled WGS sequence"/>
</dbReference>
<comment type="caution">
    <text evidence="2">The sequence shown here is derived from an EMBL/GenBank/DDBJ whole genome shotgun (WGS) entry which is preliminary data.</text>
</comment>
<dbReference type="AlphaFoldDB" id="A0A5N4AFR4"/>